<evidence type="ECO:0000256" key="3">
    <source>
        <dbReference type="ARBA" id="ARBA00022448"/>
    </source>
</evidence>
<dbReference type="Proteomes" id="UP000235122">
    <property type="component" value="Unassembled WGS sequence"/>
</dbReference>
<feature type="compositionally biased region" description="Acidic residues" evidence="10">
    <location>
        <begin position="106"/>
        <end position="121"/>
    </location>
</feature>
<feature type="compositionally biased region" description="Basic and acidic residues" evidence="10">
    <location>
        <begin position="130"/>
        <end position="140"/>
    </location>
</feature>
<dbReference type="InterPro" id="IPR003849">
    <property type="entry name" value="Preprotein_translocase_YajC"/>
</dbReference>
<protein>
    <submittedName>
        <fullName evidence="12">Preprotein translocase subunit YajC</fullName>
    </submittedName>
</protein>
<comment type="similarity">
    <text evidence="2">Belongs to the YajC family.</text>
</comment>
<dbReference type="GO" id="GO:0005886">
    <property type="term" value="C:plasma membrane"/>
    <property type="evidence" value="ECO:0007669"/>
    <property type="project" value="UniProtKB-SubCell"/>
</dbReference>
<evidence type="ECO:0000313" key="13">
    <source>
        <dbReference type="Proteomes" id="UP000235122"/>
    </source>
</evidence>
<keyword evidence="5 11" id="KW-0812">Transmembrane</keyword>
<keyword evidence="3" id="KW-0813">Transport</keyword>
<keyword evidence="7 11" id="KW-1133">Transmembrane helix</keyword>
<feature type="region of interest" description="Disordered" evidence="10">
    <location>
        <begin position="88"/>
        <end position="140"/>
    </location>
</feature>
<evidence type="ECO:0000256" key="4">
    <source>
        <dbReference type="ARBA" id="ARBA00022475"/>
    </source>
</evidence>
<evidence type="ECO:0000256" key="10">
    <source>
        <dbReference type="SAM" id="MobiDB-lite"/>
    </source>
</evidence>
<evidence type="ECO:0000256" key="6">
    <source>
        <dbReference type="ARBA" id="ARBA00022927"/>
    </source>
</evidence>
<dbReference type="Pfam" id="PF02699">
    <property type="entry name" value="YajC"/>
    <property type="match status" value="1"/>
</dbReference>
<accession>A0A2I1ILA5</accession>
<dbReference type="EMBL" id="PKKO01000005">
    <property type="protein sequence ID" value="PKY71898.1"/>
    <property type="molecule type" value="Genomic_DNA"/>
</dbReference>
<name>A0A2I1ILA5_9ACTO</name>
<gene>
    <name evidence="12" type="primary">yajC</name>
    <name evidence="12" type="ORF">CYJ19_09280</name>
</gene>
<dbReference type="PANTHER" id="PTHR33909">
    <property type="entry name" value="SEC TRANSLOCON ACCESSORY COMPLEX SUBUNIT YAJC"/>
    <property type="match status" value="1"/>
</dbReference>
<keyword evidence="8" id="KW-0811">Translocation</keyword>
<dbReference type="AlphaFoldDB" id="A0A2I1ILA5"/>
<keyword evidence="4" id="KW-1003">Cell membrane</keyword>
<keyword evidence="13" id="KW-1185">Reference proteome</keyword>
<evidence type="ECO:0000256" key="5">
    <source>
        <dbReference type="ARBA" id="ARBA00022692"/>
    </source>
</evidence>
<evidence type="ECO:0000256" key="8">
    <source>
        <dbReference type="ARBA" id="ARBA00023010"/>
    </source>
</evidence>
<evidence type="ECO:0000256" key="2">
    <source>
        <dbReference type="ARBA" id="ARBA00006742"/>
    </source>
</evidence>
<comment type="subcellular location">
    <subcellularLocation>
        <location evidence="1">Cell membrane</location>
        <topology evidence="1">Single-pass membrane protein</topology>
    </subcellularLocation>
</comment>
<evidence type="ECO:0000256" key="9">
    <source>
        <dbReference type="ARBA" id="ARBA00023136"/>
    </source>
</evidence>
<dbReference type="SMART" id="SM01323">
    <property type="entry name" value="YajC"/>
    <property type="match status" value="1"/>
</dbReference>
<dbReference type="STRING" id="33007.HMPREF3198_02166"/>
<keyword evidence="6" id="KW-0653">Protein transport</keyword>
<evidence type="ECO:0000256" key="1">
    <source>
        <dbReference type="ARBA" id="ARBA00004162"/>
    </source>
</evidence>
<sequence>MECFVDPLSLMLIMILFLGVMFFLSSRARKKQQQQQAKMQANLEPGTWVRTIGGMYLRFVDQDGDLMVLETPGGQELYFNKRAVAGPEEPPFAVATETTESAEGPQEADDATAEEVADPEETSSAVQAGEDPKDEDKKQD</sequence>
<dbReference type="GO" id="GO:0015031">
    <property type="term" value="P:protein transport"/>
    <property type="evidence" value="ECO:0007669"/>
    <property type="project" value="UniProtKB-KW"/>
</dbReference>
<organism evidence="12 13">
    <name type="scientific">Winkia neuii</name>
    <dbReference type="NCBI Taxonomy" id="33007"/>
    <lineage>
        <taxon>Bacteria</taxon>
        <taxon>Bacillati</taxon>
        <taxon>Actinomycetota</taxon>
        <taxon>Actinomycetes</taxon>
        <taxon>Actinomycetales</taxon>
        <taxon>Actinomycetaceae</taxon>
        <taxon>Winkia</taxon>
    </lineage>
</organism>
<keyword evidence="9 11" id="KW-0472">Membrane</keyword>
<evidence type="ECO:0000256" key="11">
    <source>
        <dbReference type="SAM" id="Phobius"/>
    </source>
</evidence>
<reference evidence="12 13" key="1">
    <citation type="submission" date="2017-12" db="EMBL/GenBank/DDBJ databases">
        <title>Phylogenetic diversity of female urinary microbiome.</title>
        <authorList>
            <person name="Thomas-White K."/>
            <person name="Wolfe A.J."/>
        </authorList>
    </citation>
    <scope>NUCLEOTIDE SEQUENCE [LARGE SCALE GENOMIC DNA]</scope>
    <source>
        <strain evidence="12 13">UMB0402</strain>
    </source>
</reference>
<comment type="caution">
    <text evidence="12">The sequence shown here is derived from an EMBL/GenBank/DDBJ whole genome shotgun (WGS) entry which is preliminary data.</text>
</comment>
<proteinExistence type="inferred from homology"/>
<dbReference type="NCBIfam" id="TIGR00739">
    <property type="entry name" value="yajC"/>
    <property type="match status" value="1"/>
</dbReference>
<evidence type="ECO:0000313" key="12">
    <source>
        <dbReference type="EMBL" id="PKY71898.1"/>
    </source>
</evidence>
<dbReference type="PANTHER" id="PTHR33909:SF1">
    <property type="entry name" value="SEC TRANSLOCON ACCESSORY COMPLEX SUBUNIT YAJC"/>
    <property type="match status" value="1"/>
</dbReference>
<evidence type="ECO:0000256" key="7">
    <source>
        <dbReference type="ARBA" id="ARBA00022989"/>
    </source>
</evidence>
<feature type="transmembrane region" description="Helical" evidence="11">
    <location>
        <begin position="6"/>
        <end position="24"/>
    </location>
</feature>